<accession>A0AAN7VTS6</accession>
<evidence type="ECO:0000313" key="2">
    <source>
        <dbReference type="Proteomes" id="UP001329430"/>
    </source>
</evidence>
<evidence type="ECO:0000313" key="1">
    <source>
        <dbReference type="EMBL" id="KAK5650199.1"/>
    </source>
</evidence>
<protein>
    <submittedName>
        <fullName evidence="1">Uncharacterized protein</fullName>
    </submittedName>
</protein>
<dbReference type="Proteomes" id="UP001329430">
    <property type="component" value="Chromosome 1"/>
</dbReference>
<dbReference type="EMBL" id="JAVRBK010000001">
    <property type="protein sequence ID" value="KAK5650199.1"/>
    <property type="molecule type" value="Genomic_DNA"/>
</dbReference>
<name>A0AAN7VTS6_9COLE</name>
<dbReference type="AlphaFoldDB" id="A0AAN7VTS6"/>
<organism evidence="1 2">
    <name type="scientific">Pyrocoelia pectoralis</name>
    <dbReference type="NCBI Taxonomy" id="417401"/>
    <lineage>
        <taxon>Eukaryota</taxon>
        <taxon>Metazoa</taxon>
        <taxon>Ecdysozoa</taxon>
        <taxon>Arthropoda</taxon>
        <taxon>Hexapoda</taxon>
        <taxon>Insecta</taxon>
        <taxon>Pterygota</taxon>
        <taxon>Neoptera</taxon>
        <taxon>Endopterygota</taxon>
        <taxon>Coleoptera</taxon>
        <taxon>Polyphaga</taxon>
        <taxon>Elateriformia</taxon>
        <taxon>Elateroidea</taxon>
        <taxon>Lampyridae</taxon>
        <taxon>Lampyrinae</taxon>
        <taxon>Pyrocoelia</taxon>
    </lineage>
</organism>
<reference evidence="1 2" key="1">
    <citation type="journal article" date="2024" name="Insects">
        <title>An Improved Chromosome-Level Genome Assembly of the Firefly Pyrocoelia pectoralis.</title>
        <authorList>
            <person name="Fu X."/>
            <person name="Meyer-Rochow V.B."/>
            <person name="Ballantyne L."/>
            <person name="Zhu X."/>
        </authorList>
    </citation>
    <scope>NUCLEOTIDE SEQUENCE [LARGE SCALE GENOMIC DNA]</scope>
    <source>
        <strain evidence="1">XCY_ONT2</strain>
    </source>
</reference>
<comment type="caution">
    <text evidence="1">The sequence shown here is derived from an EMBL/GenBank/DDBJ whole genome shotgun (WGS) entry which is preliminary data.</text>
</comment>
<gene>
    <name evidence="1" type="ORF">RI129_001228</name>
</gene>
<sequence>MMKINNTTPELIPKEEEADLHLMYNNIKISLHLLYAKQAENCERTANVHEIINKIDTISKKLISIRTLEDCAIHDFSNFTNSDVYSKALRYHEEKLREYDLMWWERLAKTID</sequence>
<keyword evidence="2" id="KW-1185">Reference proteome</keyword>
<proteinExistence type="predicted"/>